<comment type="subcellular location">
    <subcellularLocation>
        <location evidence="1">Nucleus</location>
    </subcellularLocation>
</comment>
<feature type="compositionally biased region" description="Basic and acidic residues" evidence="13">
    <location>
        <begin position="20"/>
        <end position="30"/>
    </location>
</feature>
<reference evidence="15 16" key="1">
    <citation type="submission" date="2024-03" db="EMBL/GenBank/DDBJ databases">
        <title>The Acrasis kona genome and developmental transcriptomes reveal deep origins of eukaryotic multicellular pathways.</title>
        <authorList>
            <person name="Sheikh S."/>
            <person name="Fu C.-J."/>
            <person name="Brown M.W."/>
            <person name="Baldauf S.L."/>
        </authorList>
    </citation>
    <scope>NUCLEOTIDE SEQUENCE [LARGE SCALE GENOMIC DNA]</scope>
    <source>
        <strain evidence="15 16">ATCC MYA-3509</strain>
    </source>
</reference>
<dbReference type="Proteomes" id="UP001431209">
    <property type="component" value="Unassembled WGS sequence"/>
</dbReference>
<keyword evidence="8" id="KW-0539">Nucleus</keyword>
<keyword evidence="5" id="KW-0007">Acetylation</keyword>
<comment type="caution">
    <text evidence="15">The sequence shown here is derived from an EMBL/GenBank/DDBJ whole genome shotgun (WGS) entry which is preliminary data.</text>
</comment>
<dbReference type="GO" id="GO:0003677">
    <property type="term" value="F:DNA binding"/>
    <property type="evidence" value="ECO:0007669"/>
    <property type="project" value="UniProtKB-KW"/>
</dbReference>
<evidence type="ECO:0000256" key="12">
    <source>
        <dbReference type="ARBA" id="ARBA00083235"/>
    </source>
</evidence>
<keyword evidence="2" id="KW-0597">Phosphoprotein</keyword>
<protein>
    <recommendedName>
        <fullName evidence="11">Chromatin accessibility complex protein 1</fullName>
    </recommendedName>
    <alternativeName>
        <fullName evidence="12">DNA polymerase epsilon subunit p15</fullName>
    </alternativeName>
</protein>
<keyword evidence="7" id="KW-0238">DNA-binding</keyword>
<dbReference type="Gene3D" id="1.10.20.10">
    <property type="entry name" value="Histone, subunit A"/>
    <property type="match status" value="1"/>
</dbReference>
<evidence type="ECO:0000256" key="2">
    <source>
        <dbReference type="ARBA" id="ARBA00022553"/>
    </source>
</evidence>
<feature type="region of interest" description="Disordered" evidence="13">
    <location>
        <begin position="1"/>
        <end position="30"/>
    </location>
</feature>
<evidence type="ECO:0000256" key="5">
    <source>
        <dbReference type="ARBA" id="ARBA00022990"/>
    </source>
</evidence>
<dbReference type="FunFam" id="1.10.20.10:FF:000048">
    <property type="entry name" value="Chromatin accessibility complex subunit 1"/>
    <property type="match status" value="1"/>
</dbReference>
<evidence type="ECO:0000313" key="15">
    <source>
        <dbReference type="EMBL" id="KAL0486839.1"/>
    </source>
</evidence>
<dbReference type="AlphaFoldDB" id="A0AAW2ZDR5"/>
<evidence type="ECO:0000256" key="1">
    <source>
        <dbReference type="ARBA" id="ARBA00004123"/>
    </source>
</evidence>
<evidence type="ECO:0000256" key="7">
    <source>
        <dbReference type="ARBA" id="ARBA00023125"/>
    </source>
</evidence>
<evidence type="ECO:0000259" key="14">
    <source>
        <dbReference type="Pfam" id="PF00808"/>
    </source>
</evidence>
<evidence type="ECO:0000256" key="9">
    <source>
        <dbReference type="ARBA" id="ARBA00059032"/>
    </source>
</evidence>
<dbReference type="CDD" id="cd22929">
    <property type="entry name" value="HFD_POLE4-like"/>
    <property type="match status" value="1"/>
</dbReference>
<dbReference type="EMBL" id="JAOPGA020001272">
    <property type="protein sequence ID" value="KAL0486839.1"/>
    <property type="molecule type" value="Genomic_DNA"/>
</dbReference>
<organism evidence="15 16">
    <name type="scientific">Acrasis kona</name>
    <dbReference type="NCBI Taxonomy" id="1008807"/>
    <lineage>
        <taxon>Eukaryota</taxon>
        <taxon>Discoba</taxon>
        <taxon>Heterolobosea</taxon>
        <taxon>Tetramitia</taxon>
        <taxon>Eutetramitia</taxon>
        <taxon>Acrasidae</taxon>
        <taxon>Acrasis</taxon>
    </lineage>
</organism>
<dbReference type="GO" id="GO:0005634">
    <property type="term" value="C:nucleus"/>
    <property type="evidence" value="ECO:0007669"/>
    <property type="project" value="UniProtKB-SubCell"/>
</dbReference>
<evidence type="ECO:0000256" key="11">
    <source>
        <dbReference type="ARBA" id="ARBA00071805"/>
    </source>
</evidence>
<evidence type="ECO:0000256" key="13">
    <source>
        <dbReference type="SAM" id="MobiDB-lite"/>
    </source>
</evidence>
<evidence type="ECO:0000256" key="6">
    <source>
        <dbReference type="ARBA" id="ARBA00023054"/>
    </source>
</evidence>
<dbReference type="InterPro" id="IPR050568">
    <property type="entry name" value="Transcr_DNA_Rep_Reg"/>
</dbReference>
<feature type="domain" description="Transcription factor CBF/NF-Y/archaeal histone" evidence="14">
    <location>
        <begin position="37"/>
        <end position="98"/>
    </location>
</feature>
<evidence type="ECO:0000256" key="8">
    <source>
        <dbReference type="ARBA" id="ARBA00023242"/>
    </source>
</evidence>
<accession>A0AAW2ZDR5</accession>
<comment type="subunit">
    <text evidence="10">Heterodimer with POLE3; binds to DNA. Component of the CHRAC ISWI chromatin remodeling complex at least composed of SMARCA5/SNF2H, BAZ1A/ACF1, CHRAC1 and POLE3; the complex preferentially binds DNA through the CHRAC1-POLE3 heterodimer and possesses ATP-dependent nucleosome-remodeling activity. Within the complex, the heterodimer with POLE3 interacts with SMARCA5/SNF2H; the interaction is direct and enhances nucleosome sliding activity by the SMARCA5/SNF2H and BAZ1A/ACF1 interaction. Within the complex, the heterodimer with POLE3 interacts with BAZ1A/ACF1; the interactions are direct.</text>
</comment>
<dbReference type="InterPro" id="IPR009072">
    <property type="entry name" value="Histone-fold"/>
</dbReference>
<proteinExistence type="predicted"/>
<keyword evidence="4" id="KW-0548">Nucleotidyltransferase</keyword>
<comment type="function">
    <text evidence="9">Forms a complex with DNA polymerase epsilon subunit POLE3 and binds naked DNA, which is then incorporated into chromatin, aided by the nucleosome remodeling activity of ISWI/SNF2H and ACF1. Does not enhance nucleosome sliding activity of the ACF-5 ISWI chromatin remodeling complex.</text>
</comment>
<keyword evidence="6" id="KW-0175">Coiled coil</keyword>
<sequence length="128" mass="14278">MEPNEHAEEQSDVIIGDADATNKEQKDGEDGVKTYADLPLARVKRIMKSDADVKLISQEAVILVAKAAECLIEHLASEAFKHTQSDNRKTLQYKDLSATVKSSEVFDFLEEIIPERTQFATALSKQNK</sequence>
<evidence type="ECO:0000256" key="10">
    <source>
        <dbReference type="ARBA" id="ARBA00062516"/>
    </source>
</evidence>
<name>A0AAW2ZDR5_9EUKA</name>
<dbReference type="PANTHER" id="PTHR10252">
    <property type="entry name" value="HISTONE-LIKE TRANSCRIPTION FACTOR CCAAT-RELATED"/>
    <property type="match status" value="1"/>
</dbReference>
<dbReference type="PANTHER" id="PTHR10252:SF54">
    <property type="entry name" value="CHROMATIN ACCESSIBILITY COMPLEX PROTEIN 1"/>
    <property type="match status" value="1"/>
</dbReference>
<evidence type="ECO:0000256" key="4">
    <source>
        <dbReference type="ARBA" id="ARBA00022695"/>
    </source>
</evidence>
<evidence type="ECO:0000256" key="3">
    <source>
        <dbReference type="ARBA" id="ARBA00022679"/>
    </source>
</evidence>
<dbReference type="SUPFAM" id="SSF47113">
    <property type="entry name" value="Histone-fold"/>
    <property type="match status" value="1"/>
</dbReference>
<gene>
    <name evidence="15" type="ORF">AKO1_001166</name>
</gene>
<keyword evidence="16" id="KW-1185">Reference proteome</keyword>
<dbReference type="GO" id="GO:0046982">
    <property type="term" value="F:protein heterodimerization activity"/>
    <property type="evidence" value="ECO:0007669"/>
    <property type="project" value="InterPro"/>
</dbReference>
<evidence type="ECO:0000313" key="16">
    <source>
        <dbReference type="Proteomes" id="UP001431209"/>
    </source>
</evidence>
<dbReference type="InterPro" id="IPR003958">
    <property type="entry name" value="CBFA_NFYB_domain"/>
</dbReference>
<keyword evidence="3" id="KW-0808">Transferase</keyword>
<dbReference type="Pfam" id="PF00808">
    <property type="entry name" value="CBFD_NFYB_HMF"/>
    <property type="match status" value="1"/>
</dbReference>
<dbReference type="GO" id="GO:0016779">
    <property type="term" value="F:nucleotidyltransferase activity"/>
    <property type="evidence" value="ECO:0007669"/>
    <property type="project" value="UniProtKB-KW"/>
</dbReference>